<evidence type="ECO:0000313" key="3">
    <source>
        <dbReference type="Proteomes" id="UP000634530"/>
    </source>
</evidence>
<gene>
    <name evidence="2" type="ORF">HU752_022440</name>
</gene>
<dbReference type="KEGG" id="pvw:HU752_022440"/>
<reference evidence="2 3" key="1">
    <citation type="journal article" date="2020" name="Microorganisms">
        <title>Reliable Identification of Environmental Pseudomonas Isolates Using the rpoD Gene.</title>
        <authorList>
            <consortium name="The Broad Institute Genome Sequencing Platform"/>
            <person name="Girard L."/>
            <person name="Lood C."/>
            <person name="Rokni-Zadeh H."/>
            <person name="van Noort V."/>
            <person name="Lavigne R."/>
            <person name="De Mot R."/>
        </authorList>
    </citation>
    <scope>NUCLEOTIDE SEQUENCE [LARGE SCALE GENOMIC DNA]</scope>
    <source>
        <strain evidence="2 3">RW8P3</strain>
    </source>
</reference>
<accession>A0A9E6TQA1</accession>
<dbReference type="AlphaFoldDB" id="A0A9E6TQA1"/>
<sequence>MSLVLTIALLILGWLSVAAAMLWGVLRVSRRHHHPHALPSQPGKAGKASGRHAGAH</sequence>
<proteinExistence type="predicted"/>
<dbReference type="EMBL" id="CP077093">
    <property type="protein sequence ID" value="QXI26669.1"/>
    <property type="molecule type" value="Genomic_DNA"/>
</dbReference>
<dbReference type="RefSeq" id="WP_186684739.1">
    <property type="nucleotide sequence ID" value="NZ_CP077093.1"/>
</dbReference>
<evidence type="ECO:0000313" key="2">
    <source>
        <dbReference type="EMBL" id="QXI26669.1"/>
    </source>
</evidence>
<protein>
    <submittedName>
        <fullName evidence="2">Uncharacterized protein</fullName>
    </submittedName>
</protein>
<organism evidence="2 3">
    <name type="scientific">Pseudomonas vanderleydeniana</name>
    <dbReference type="NCBI Taxonomy" id="2745495"/>
    <lineage>
        <taxon>Bacteria</taxon>
        <taxon>Pseudomonadati</taxon>
        <taxon>Pseudomonadota</taxon>
        <taxon>Gammaproteobacteria</taxon>
        <taxon>Pseudomonadales</taxon>
        <taxon>Pseudomonadaceae</taxon>
        <taxon>Pseudomonas</taxon>
    </lineage>
</organism>
<feature type="region of interest" description="Disordered" evidence="1">
    <location>
        <begin position="33"/>
        <end position="56"/>
    </location>
</feature>
<evidence type="ECO:0000256" key="1">
    <source>
        <dbReference type="SAM" id="MobiDB-lite"/>
    </source>
</evidence>
<reference evidence="2 3" key="2">
    <citation type="journal article" date="2021" name="Microorganisms">
        <title>The Ever-Expanding Pseudomonas Genus: Description of 43 New Species and Partition of the Pseudomonas putida Group.</title>
        <authorList>
            <person name="Girard L."/>
            <person name="Lood C."/>
            <person name="Hofte M."/>
            <person name="Vandamme P."/>
            <person name="Rokni-Zadeh H."/>
            <person name="van Noort V."/>
            <person name="Lavigne R."/>
            <person name="De Mot R."/>
        </authorList>
    </citation>
    <scope>NUCLEOTIDE SEQUENCE [LARGE SCALE GENOMIC DNA]</scope>
    <source>
        <strain evidence="2 3">RW8P3</strain>
    </source>
</reference>
<name>A0A9E6TQA1_9PSED</name>
<dbReference type="Proteomes" id="UP000634530">
    <property type="component" value="Chromosome"/>
</dbReference>
<keyword evidence="3" id="KW-1185">Reference proteome</keyword>